<reference evidence="1" key="1">
    <citation type="journal article" date="2014" name="Front. Microbiol.">
        <title>High frequency of phylogenetically diverse reductive dehalogenase-homologous genes in deep subseafloor sedimentary metagenomes.</title>
        <authorList>
            <person name="Kawai M."/>
            <person name="Futagami T."/>
            <person name="Toyoda A."/>
            <person name="Takaki Y."/>
            <person name="Nishi S."/>
            <person name="Hori S."/>
            <person name="Arai W."/>
            <person name="Tsubouchi T."/>
            <person name="Morono Y."/>
            <person name="Uchiyama I."/>
            <person name="Ito T."/>
            <person name="Fujiyama A."/>
            <person name="Inagaki F."/>
            <person name="Takami H."/>
        </authorList>
    </citation>
    <scope>NUCLEOTIDE SEQUENCE</scope>
    <source>
        <strain evidence="1">Expedition CK06-06</strain>
    </source>
</reference>
<proteinExistence type="predicted"/>
<dbReference type="SFLD" id="SFLDS00003">
    <property type="entry name" value="Haloacid_Dehalogenase"/>
    <property type="match status" value="1"/>
</dbReference>
<dbReference type="GO" id="GO:0006281">
    <property type="term" value="P:DNA repair"/>
    <property type="evidence" value="ECO:0007669"/>
    <property type="project" value="TreeGrafter"/>
</dbReference>
<accession>X0TL40</accession>
<evidence type="ECO:0000313" key="1">
    <source>
        <dbReference type="EMBL" id="GAF88862.1"/>
    </source>
</evidence>
<gene>
    <name evidence="1" type="ORF">S01H1_25336</name>
</gene>
<dbReference type="NCBIfam" id="TIGR01549">
    <property type="entry name" value="HAD-SF-IA-v1"/>
    <property type="match status" value="1"/>
</dbReference>
<dbReference type="InterPro" id="IPR036412">
    <property type="entry name" value="HAD-like_sf"/>
</dbReference>
<protein>
    <submittedName>
        <fullName evidence="1">Uncharacterized protein</fullName>
    </submittedName>
</protein>
<dbReference type="Gene3D" id="1.10.150.240">
    <property type="entry name" value="Putative phosphatase, domain 2"/>
    <property type="match status" value="1"/>
</dbReference>
<dbReference type="AlphaFoldDB" id="X0TL40"/>
<sequence>MNHDELAIIFDFDNTLIKSNINFPAMKISMARAAKKHGVDFGNEEDIPNRFTAGNIIDQVEEFDKINDTEIVAELWDMVEKFERLGMENVSIDDDVIQMLEYLKKKGISASILTNNAKKPTIEVLERFNIIDYFDLVIAREDVKKMKPDKEGLEVIVQKLKLNPDKAVFVGDSWVDGVAAVKANIRFILFNKKLLDSRKYNMKIWKHVQTMNELLELIAEA</sequence>
<dbReference type="EMBL" id="BARS01015295">
    <property type="protein sequence ID" value="GAF88862.1"/>
    <property type="molecule type" value="Genomic_DNA"/>
</dbReference>
<dbReference type="GO" id="GO:0008967">
    <property type="term" value="F:phosphoglycolate phosphatase activity"/>
    <property type="evidence" value="ECO:0007669"/>
    <property type="project" value="TreeGrafter"/>
</dbReference>
<dbReference type="InterPro" id="IPR023214">
    <property type="entry name" value="HAD_sf"/>
</dbReference>
<dbReference type="SFLD" id="SFLDG01129">
    <property type="entry name" value="C1.5:_HAD__Beta-PGM__Phosphata"/>
    <property type="match status" value="1"/>
</dbReference>
<organism evidence="1">
    <name type="scientific">marine sediment metagenome</name>
    <dbReference type="NCBI Taxonomy" id="412755"/>
    <lineage>
        <taxon>unclassified sequences</taxon>
        <taxon>metagenomes</taxon>
        <taxon>ecological metagenomes</taxon>
    </lineage>
</organism>
<dbReference type="NCBIfam" id="TIGR01509">
    <property type="entry name" value="HAD-SF-IA-v3"/>
    <property type="match status" value="1"/>
</dbReference>
<dbReference type="InterPro" id="IPR050155">
    <property type="entry name" value="HAD-like_hydrolase_sf"/>
</dbReference>
<dbReference type="Gene3D" id="3.40.50.1000">
    <property type="entry name" value="HAD superfamily/HAD-like"/>
    <property type="match status" value="1"/>
</dbReference>
<dbReference type="InterPro" id="IPR041492">
    <property type="entry name" value="HAD_2"/>
</dbReference>
<dbReference type="InterPro" id="IPR006439">
    <property type="entry name" value="HAD-SF_hydro_IA"/>
</dbReference>
<name>X0TL40_9ZZZZ</name>
<comment type="caution">
    <text evidence="1">The sequence shown here is derived from an EMBL/GenBank/DDBJ whole genome shotgun (WGS) entry which is preliminary data.</text>
</comment>
<dbReference type="PANTHER" id="PTHR43434">
    <property type="entry name" value="PHOSPHOGLYCOLATE PHOSPHATASE"/>
    <property type="match status" value="1"/>
</dbReference>
<dbReference type="PANTHER" id="PTHR43434:SF1">
    <property type="entry name" value="PHOSPHOGLYCOLATE PHOSPHATASE"/>
    <property type="match status" value="1"/>
</dbReference>
<dbReference type="Pfam" id="PF13419">
    <property type="entry name" value="HAD_2"/>
    <property type="match status" value="1"/>
</dbReference>
<dbReference type="SUPFAM" id="SSF56784">
    <property type="entry name" value="HAD-like"/>
    <property type="match status" value="1"/>
</dbReference>
<dbReference type="InterPro" id="IPR023198">
    <property type="entry name" value="PGP-like_dom2"/>
</dbReference>